<evidence type="ECO:0000313" key="5">
    <source>
        <dbReference type="Proteomes" id="UP001303115"/>
    </source>
</evidence>
<organism evidence="4 5">
    <name type="scientific">Parachaetomium inaequale</name>
    <dbReference type="NCBI Taxonomy" id="2588326"/>
    <lineage>
        <taxon>Eukaryota</taxon>
        <taxon>Fungi</taxon>
        <taxon>Dikarya</taxon>
        <taxon>Ascomycota</taxon>
        <taxon>Pezizomycotina</taxon>
        <taxon>Sordariomycetes</taxon>
        <taxon>Sordariomycetidae</taxon>
        <taxon>Sordariales</taxon>
        <taxon>Chaetomiaceae</taxon>
        <taxon>Parachaetomium</taxon>
    </lineage>
</organism>
<dbReference type="InterPro" id="IPR031352">
    <property type="entry name" value="SesA"/>
</dbReference>
<proteinExistence type="predicted"/>
<feature type="domain" description="NACHT-NTPase and P-loop NTPases N-terminal" evidence="3">
    <location>
        <begin position="10"/>
        <end position="125"/>
    </location>
</feature>
<dbReference type="InterPro" id="IPR031353">
    <property type="entry name" value="NACHT_sigma"/>
</dbReference>
<name>A0AAN6P4B5_9PEZI</name>
<dbReference type="Pfam" id="PF17107">
    <property type="entry name" value="SesA"/>
    <property type="match status" value="1"/>
</dbReference>
<keyword evidence="5" id="KW-1185">Reference proteome</keyword>
<protein>
    <submittedName>
        <fullName evidence="4">Uncharacterized protein</fullName>
    </submittedName>
</protein>
<feature type="compositionally biased region" description="Polar residues" evidence="1">
    <location>
        <begin position="195"/>
        <end position="204"/>
    </location>
</feature>
<evidence type="ECO:0000259" key="3">
    <source>
        <dbReference type="Pfam" id="PF17107"/>
    </source>
</evidence>
<reference evidence="5" key="1">
    <citation type="journal article" date="2023" name="Mol. Phylogenet. Evol.">
        <title>Genome-scale phylogeny and comparative genomics of the fungal order Sordariales.</title>
        <authorList>
            <person name="Hensen N."/>
            <person name="Bonometti L."/>
            <person name="Westerberg I."/>
            <person name="Brannstrom I.O."/>
            <person name="Guillou S."/>
            <person name="Cros-Aarteil S."/>
            <person name="Calhoun S."/>
            <person name="Haridas S."/>
            <person name="Kuo A."/>
            <person name="Mondo S."/>
            <person name="Pangilinan J."/>
            <person name="Riley R."/>
            <person name="LaButti K."/>
            <person name="Andreopoulos B."/>
            <person name="Lipzen A."/>
            <person name="Chen C."/>
            <person name="Yan M."/>
            <person name="Daum C."/>
            <person name="Ng V."/>
            <person name="Clum A."/>
            <person name="Steindorff A."/>
            <person name="Ohm R.A."/>
            <person name="Martin F."/>
            <person name="Silar P."/>
            <person name="Natvig D.O."/>
            <person name="Lalanne C."/>
            <person name="Gautier V."/>
            <person name="Ament-Velasquez S.L."/>
            <person name="Kruys A."/>
            <person name="Hutchinson M.I."/>
            <person name="Powell A.J."/>
            <person name="Barry K."/>
            <person name="Miller A.N."/>
            <person name="Grigoriev I.V."/>
            <person name="Debuchy R."/>
            <person name="Gladieux P."/>
            <person name="Hiltunen Thoren M."/>
            <person name="Johannesson H."/>
        </authorList>
    </citation>
    <scope>NUCLEOTIDE SEQUENCE [LARGE SCALE GENOMIC DNA]</scope>
    <source>
        <strain evidence="5">CBS 284.82</strain>
    </source>
</reference>
<dbReference type="AlphaFoldDB" id="A0AAN6P4B5"/>
<evidence type="ECO:0000313" key="4">
    <source>
        <dbReference type="EMBL" id="KAK4031519.1"/>
    </source>
</evidence>
<evidence type="ECO:0000259" key="2">
    <source>
        <dbReference type="Pfam" id="PF17106"/>
    </source>
</evidence>
<feature type="region of interest" description="Disordered" evidence="1">
    <location>
        <begin position="151"/>
        <end position="204"/>
    </location>
</feature>
<evidence type="ECO:0000256" key="1">
    <source>
        <dbReference type="SAM" id="MobiDB-lite"/>
    </source>
</evidence>
<sequence>MSVTVSNSLADTINAVEAAANYYNSVKDDKSLREAFHEAGRGQGLVRQALQAANSNLGGHKPTERTADLVEACHAKAKLSEGIFKEVAQAPEDSRFERYKAAVRQSRGSMVEVLTVGMMKDMCELAEDDAIKVVMEDRVMELRDAMAKLSKMEPSVPTEEAGHNFTNWGRDQINAPGGTVNRSEGSGNHFPGATFSGSVSFGKN</sequence>
<dbReference type="EMBL" id="MU854778">
    <property type="protein sequence ID" value="KAK4031519.1"/>
    <property type="molecule type" value="Genomic_DNA"/>
</dbReference>
<gene>
    <name evidence="4" type="ORF">C8A01DRAFT_51424</name>
</gene>
<accession>A0AAN6P4B5</accession>
<dbReference type="Pfam" id="PF17106">
    <property type="entry name" value="NACHT_sigma"/>
    <property type="match status" value="1"/>
</dbReference>
<comment type="caution">
    <text evidence="4">The sequence shown here is derived from an EMBL/GenBank/DDBJ whole genome shotgun (WGS) entry which is preliminary data.</text>
</comment>
<feature type="domain" description="NACHT-NTPase sigma" evidence="2">
    <location>
        <begin position="163"/>
        <end position="202"/>
    </location>
</feature>
<dbReference type="Proteomes" id="UP001303115">
    <property type="component" value="Unassembled WGS sequence"/>
</dbReference>